<sequence length="311" mass="33359">MGRGLAIAAAALLVAGCARPVARLTVYGSTATLEIAPVLVAARQHRARRVMVTNGGIANLVGAARGRADLATHAETQVLRYSVEHPDIRILLTLTEGQYRIVARRSAGIRALADLKGKRVATLATTSAGYFLARMLEQAGLGFDDIFAVRVSPVEDMAGALVHGEVDAVAIWEPHADAAARALGDDRVEFTGDGVYRELFSLNTTAAALATPARRHAIVRFVREIIHASATIRRNPREAQALAAREAGFTPQVVARAWPSFRFPAALPADLLDVLVEEERWLAEQQGRAPRSRAVLASLIDTSVLAEAQEQ</sequence>
<comment type="caution">
    <text evidence="2">The sequence shown here is derived from an EMBL/GenBank/DDBJ whole genome shotgun (WGS) entry which is preliminary data.</text>
</comment>
<reference evidence="2" key="1">
    <citation type="submission" date="2022-04" db="EMBL/GenBank/DDBJ databases">
        <title>Tomato heritable bacteria conferring resistance against bacterial wilt.</title>
        <authorList>
            <person name="Yin J."/>
        </authorList>
    </citation>
    <scope>NUCLEOTIDE SEQUENCE</scope>
    <source>
        <strain evidence="2">Cra20</strain>
    </source>
</reference>
<accession>A0ABU3N7H3</accession>
<dbReference type="SUPFAM" id="SSF53850">
    <property type="entry name" value="Periplasmic binding protein-like II"/>
    <property type="match status" value="1"/>
</dbReference>
<feature type="domain" description="SsuA/THI5-like" evidence="1">
    <location>
        <begin position="64"/>
        <end position="239"/>
    </location>
</feature>
<gene>
    <name evidence="2" type="ORF">MZO42_16035</name>
</gene>
<dbReference type="PANTHER" id="PTHR30024:SF42">
    <property type="entry name" value="ALIPHATIC SULFONATES-BINDING PROTEIN-RELATED"/>
    <property type="match status" value="1"/>
</dbReference>
<organism evidence="2">
    <name type="scientific">Sphingomonas psychrotolerans</name>
    <dbReference type="NCBI Taxonomy" id="1327635"/>
    <lineage>
        <taxon>Bacteria</taxon>
        <taxon>Pseudomonadati</taxon>
        <taxon>Pseudomonadota</taxon>
        <taxon>Alphaproteobacteria</taxon>
        <taxon>Sphingomonadales</taxon>
        <taxon>Sphingomonadaceae</taxon>
        <taxon>Sphingomonas</taxon>
    </lineage>
</organism>
<dbReference type="Pfam" id="PF09084">
    <property type="entry name" value="NMT1"/>
    <property type="match status" value="1"/>
</dbReference>
<protein>
    <submittedName>
        <fullName evidence="2">ABC transporter substrate-binding protein</fullName>
    </submittedName>
</protein>
<evidence type="ECO:0000313" key="2">
    <source>
        <dbReference type="EMBL" id="MDT8760211.1"/>
    </source>
</evidence>
<proteinExistence type="predicted"/>
<dbReference type="Gene3D" id="3.40.190.10">
    <property type="entry name" value="Periplasmic binding protein-like II"/>
    <property type="match status" value="2"/>
</dbReference>
<dbReference type="PANTHER" id="PTHR30024">
    <property type="entry name" value="ALIPHATIC SULFONATES-BINDING PROTEIN-RELATED"/>
    <property type="match status" value="1"/>
</dbReference>
<dbReference type="EMBL" id="JALMLT010000004">
    <property type="protein sequence ID" value="MDT8760211.1"/>
    <property type="molecule type" value="Genomic_DNA"/>
</dbReference>
<dbReference type="InterPro" id="IPR015168">
    <property type="entry name" value="SsuA/THI5"/>
</dbReference>
<evidence type="ECO:0000259" key="1">
    <source>
        <dbReference type="Pfam" id="PF09084"/>
    </source>
</evidence>
<dbReference type="PROSITE" id="PS51257">
    <property type="entry name" value="PROKAR_LIPOPROTEIN"/>
    <property type="match status" value="1"/>
</dbReference>
<name>A0ABU3N7H3_9SPHN</name>